<gene>
    <name evidence="2" type="ORF">KHB02_23580</name>
</gene>
<evidence type="ECO:0000256" key="1">
    <source>
        <dbReference type="SAM" id="SignalP"/>
    </source>
</evidence>
<dbReference type="AlphaFoldDB" id="A0A942T1D9"/>
<feature type="chain" id="PRO_5036798386" description="Fibronectin type-III domain-containing protein" evidence="1">
    <location>
        <begin position="25"/>
        <end position="141"/>
    </location>
</feature>
<evidence type="ECO:0008006" key="3">
    <source>
        <dbReference type="Google" id="ProtNLM"/>
    </source>
</evidence>
<dbReference type="EMBL" id="JAGYPE010000004">
    <property type="protein sequence ID" value="MBS4184379.1"/>
    <property type="molecule type" value="Genomic_DNA"/>
</dbReference>
<reference evidence="2" key="1">
    <citation type="submission" date="2021-05" db="EMBL/GenBank/DDBJ databases">
        <title>Novel Bacillus species.</title>
        <authorList>
            <person name="Liu G."/>
        </authorList>
    </citation>
    <scope>NUCLEOTIDE SEQUENCE</scope>
    <source>
        <strain evidence="2">FJAT-50051</strain>
    </source>
</reference>
<sequence>MKKALFIPINLIIFTFSVLTSAIAAKQNPLASGLQVTSTTEYKNIILKFVMINSKKLPDKYIIKRNTLKVYEGTNTNFNDSGLKSGTTYNYTFEAWSKGKLLDTATHSATTSAILIQQIGINSSVQSDKKMLISWINQYIV</sequence>
<comment type="caution">
    <text evidence="2">The sequence shown here is derived from an EMBL/GenBank/DDBJ whole genome shotgun (WGS) entry which is preliminary data.</text>
</comment>
<organism evidence="2">
    <name type="scientific">Neobacillus citreus</name>
    <dbReference type="NCBI Taxonomy" id="2833578"/>
    <lineage>
        <taxon>Bacteria</taxon>
        <taxon>Bacillati</taxon>
        <taxon>Bacillota</taxon>
        <taxon>Bacilli</taxon>
        <taxon>Bacillales</taxon>
        <taxon>Bacillaceae</taxon>
        <taxon>Neobacillus</taxon>
    </lineage>
</organism>
<proteinExistence type="predicted"/>
<evidence type="ECO:0000313" key="2">
    <source>
        <dbReference type="EMBL" id="MBS4184379.1"/>
    </source>
</evidence>
<feature type="signal peptide" evidence="1">
    <location>
        <begin position="1"/>
        <end position="24"/>
    </location>
</feature>
<keyword evidence="1" id="KW-0732">Signal</keyword>
<protein>
    <recommendedName>
        <fullName evidence="3">Fibronectin type-III domain-containing protein</fullName>
    </recommendedName>
</protein>
<accession>A0A942T1D9</accession>
<name>A0A942T1D9_9BACI</name>